<organism evidence="1">
    <name type="scientific">hydrothermal vent metagenome</name>
    <dbReference type="NCBI Taxonomy" id="652676"/>
    <lineage>
        <taxon>unclassified sequences</taxon>
        <taxon>metagenomes</taxon>
        <taxon>ecological metagenomes</taxon>
    </lineage>
</organism>
<dbReference type="EMBL" id="UOFR01000009">
    <property type="protein sequence ID" value="VAW91024.1"/>
    <property type="molecule type" value="Genomic_DNA"/>
</dbReference>
<evidence type="ECO:0000313" key="1">
    <source>
        <dbReference type="EMBL" id="VAW91024.1"/>
    </source>
</evidence>
<evidence type="ECO:0008006" key="2">
    <source>
        <dbReference type="Google" id="ProtNLM"/>
    </source>
</evidence>
<reference evidence="1" key="1">
    <citation type="submission" date="2018-06" db="EMBL/GenBank/DDBJ databases">
        <authorList>
            <person name="Zhirakovskaya E."/>
        </authorList>
    </citation>
    <scope>NUCLEOTIDE SEQUENCE</scope>
</reference>
<accession>A0A3B1ABB1</accession>
<dbReference type="Gene3D" id="2.60.120.620">
    <property type="entry name" value="q2cbj1_9rhob like domain"/>
    <property type="match status" value="1"/>
</dbReference>
<protein>
    <recommendedName>
        <fullName evidence="2">Prolyl 4-hydroxylase alpha subunit Fe(2+) 2OG dioxygenase domain-containing protein</fullName>
    </recommendedName>
</protein>
<gene>
    <name evidence="1" type="ORF">MNBD_GAMMA21-2073</name>
</gene>
<sequence length="180" mass="20726">MLEYPREKIHSLICHECKPLHAEIIEQIFKQLEDPATHKSHLFNNRYENIYIDRLHLPAIEPVLNTILEESAKLLQCNKSKLKMGFWFNLMQKDDVTIAHSHDDDDEIISGTYYLQAPERSGVLSIKLEQNISIIEPRDAGLIFFHPALEHEVSKHNSPIPRISIGFNIGPKISEHALSD</sequence>
<dbReference type="AlphaFoldDB" id="A0A3B1ABB1"/>
<proteinExistence type="predicted"/>
<name>A0A3B1ABB1_9ZZZZ</name>